<evidence type="ECO:0000313" key="3">
    <source>
        <dbReference type="Proteomes" id="UP001566132"/>
    </source>
</evidence>
<dbReference type="AlphaFoldDB" id="A0ABD1F907"/>
<feature type="region of interest" description="Disordered" evidence="1">
    <location>
        <begin position="365"/>
        <end position="446"/>
    </location>
</feature>
<keyword evidence="3" id="KW-1185">Reference proteome</keyword>
<feature type="compositionally biased region" description="Polar residues" evidence="1">
    <location>
        <begin position="662"/>
        <end position="690"/>
    </location>
</feature>
<organism evidence="2 3">
    <name type="scientific">Hypothenemus hampei</name>
    <name type="common">Coffee berry borer</name>
    <dbReference type="NCBI Taxonomy" id="57062"/>
    <lineage>
        <taxon>Eukaryota</taxon>
        <taxon>Metazoa</taxon>
        <taxon>Ecdysozoa</taxon>
        <taxon>Arthropoda</taxon>
        <taxon>Hexapoda</taxon>
        <taxon>Insecta</taxon>
        <taxon>Pterygota</taxon>
        <taxon>Neoptera</taxon>
        <taxon>Endopterygota</taxon>
        <taxon>Coleoptera</taxon>
        <taxon>Polyphaga</taxon>
        <taxon>Cucujiformia</taxon>
        <taxon>Curculionidae</taxon>
        <taxon>Scolytinae</taxon>
        <taxon>Hypothenemus</taxon>
    </lineage>
</organism>
<feature type="compositionally biased region" description="Basic and acidic residues" evidence="1">
    <location>
        <begin position="389"/>
        <end position="398"/>
    </location>
</feature>
<accession>A0ABD1F907</accession>
<feature type="compositionally biased region" description="Polar residues" evidence="1">
    <location>
        <begin position="471"/>
        <end position="483"/>
    </location>
</feature>
<feature type="region of interest" description="Disordered" evidence="1">
    <location>
        <begin position="662"/>
        <end position="698"/>
    </location>
</feature>
<feature type="region of interest" description="Disordered" evidence="1">
    <location>
        <begin position="25"/>
        <end position="53"/>
    </location>
</feature>
<dbReference type="EMBL" id="JBDJPC010000002">
    <property type="protein sequence ID" value="KAL1513424.1"/>
    <property type="molecule type" value="Genomic_DNA"/>
</dbReference>
<feature type="compositionally biased region" description="Low complexity" evidence="1">
    <location>
        <begin position="44"/>
        <end position="53"/>
    </location>
</feature>
<feature type="compositionally biased region" description="Basic and acidic residues" evidence="1">
    <location>
        <begin position="436"/>
        <end position="446"/>
    </location>
</feature>
<evidence type="ECO:0008006" key="4">
    <source>
        <dbReference type="Google" id="ProtNLM"/>
    </source>
</evidence>
<feature type="region of interest" description="Disordered" evidence="1">
    <location>
        <begin position="463"/>
        <end position="486"/>
    </location>
</feature>
<evidence type="ECO:0000256" key="1">
    <source>
        <dbReference type="SAM" id="MobiDB-lite"/>
    </source>
</evidence>
<comment type="caution">
    <text evidence="2">The sequence shown here is derived from an EMBL/GenBank/DDBJ whole genome shotgun (WGS) entry which is preliminary data.</text>
</comment>
<evidence type="ECO:0000313" key="2">
    <source>
        <dbReference type="EMBL" id="KAL1513424.1"/>
    </source>
</evidence>
<sequence>MLDIPEVVEKTENFTTNIAPIPKPRKRVSKIVPHSKSNEDNEQDSINNVNNQNNIDNILTQENIEEVILSNDEEVVLRNHEEEVILRNHEEQDLNRDTKDDVISHGRLNFQINRFSEPVFSSTKDDFSMEEILTSLEAVKPFIMNTESSNIAKEPPPYAAIAKLQKSITNDILNSEEFLNESKPPEIVGVIPKTPKDEKKKYVSNKDSFGKKRCFQIASSLEQKYDPETASLNSKRSFESNSNSETMLDEISDLDENMFEGSLSKKSTKKRPEVFNQLFGIHNYSSTAINASPTSLRSSFESTLGWENASMKKWGNLEDLDSISVNSYGIRNRWVNGDASDTETVASSNLTSMQTTLDSISADKVEASEKLQQEEKSLESTDSGITQDVHVEREKDTDQASGFRTPPPPPIFDDVVENETDIHPPPIPLSNLSETNDQKSLDKSLESEKELAEIYWQYQLPSPPKAFRDSSPVNTTEETSSLSDYKDSVVTSPELFEKLKPLEDKDTIKSEEASIVSEEPLNTLTLEHLEKRKSLVYNRELATSLKMTDNLETSDRGTSSHGDFQTAAFQESGKPKKPTRTSQHHTLPNFKITTYDVPKHQNITVFEDDTIRSNMHGSRSNLVQSTENISFGKRHSVDEHPEKDYIFYKPLVTGSTSVSRSESFTTDHWSPSKPVSRSRSTLTLNKYQPTKNDDTNISRSNSLFDVSGGLQSLEVMKLIRTKLSTPTSSSENVQQSQQGVSIKLQPTVVTKSEETVPVVATTVTETLSTSTPLQSPQEPVKHYYYRGPPAVNMSTWSERPKIPVAVKEDEDYKLGIGRNSVSSKLIVNTTHNNVTSNNIAAQSEAKINENASEQITQKSGNVIIKIGGVGENRNLLGPVAYRKPFSNINGAGQRPHSIALDGNFDMNRVPVVKAVELKKSYKESQKINTSITHLNQSNDDYTAYDKTDSFKITENVKNMENHARTDSGKTIFRVGSFKPPDNTPVPIVRGFKSNNDVNNRLSWNLSSTLRPNSKVESDFGTNQHVPFSQSVLRRTESSKRYMADQISNEPIPVKATTNHSYNSLPPNINKKQGFTPAPPPMPQASLKKVVVSDRNHNKNEDLRDLLMESIRNFGGKKGLRTVKV</sequence>
<name>A0ABD1F907_HYPHA</name>
<proteinExistence type="predicted"/>
<gene>
    <name evidence="2" type="ORF">ABEB36_002839</name>
</gene>
<protein>
    <recommendedName>
        <fullName evidence="4">WH2 domain-containing protein</fullName>
    </recommendedName>
</protein>
<feature type="compositionally biased region" description="Basic and acidic residues" evidence="1">
    <location>
        <begin position="365"/>
        <end position="379"/>
    </location>
</feature>
<reference evidence="2 3" key="1">
    <citation type="submission" date="2024-05" db="EMBL/GenBank/DDBJ databases">
        <title>Genetic variation in Jamaican populations of the coffee berry borer (Hypothenemus hampei).</title>
        <authorList>
            <person name="Errbii M."/>
            <person name="Myrie A."/>
        </authorList>
    </citation>
    <scope>NUCLEOTIDE SEQUENCE [LARGE SCALE GENOMIC DNA]</scope>
    <source>
        <strain evidence="2">JA-Hopewell-2020-01-JO</strain>
        <tissue evidence="2">Whole body</tissue>
    </source>
</reference>
<dbReference type="Proteomes" id="UP001566132">
    <property type="component" value="Unassembled WGS sequence"/>
</dbReference>